<dbReference type="EMBL" id="VSSQ01014783">
    <property type="protein sequence ID" value="MPM54399.1"/>
    <property type="molecule type" value="Genomic_DNA"/>
</dbReference>
<sequence length="192" mass="21792">MEFTAQVLHLFEQIGRFLRWVSAHLQQRQHQRGEFMAQRHAGKTHARVHARVGDQERRLARIGQVVLLDHGNLVGKRFDLIQKLAHLLGGGAVVQCGHQLHRALQALQIRFQLGLKSGVKHGFTSDESCFGIKKARAPGGPRASSTNQLDMLSENLLRSYRPGRAREPESWRLLPTWRGTLRRGAKPRIEQP</sequence>
<name>A0A645AMM2_9ZZZZ</name>
<organism evidence="1">
    <name type="scientific">bioreactor metagenome</name>
    <dbReference type="NCBI Taxonomy" id="1076179"/>
    <lineage>
        <taxon>unclassified sequences</taxon>
        <taxon>metagenomes</taxon>
        <taxon>ecological metagenomes</taxon>
    </lineage>
</organism>
<evidence type="ECO:0000313" key="1">
    <source>
        <dbReference type="EMBL" id="MPM54399.1"/>
    </source>
</evidence>
<accession>A0A645AMM2</accession>
<proteinExistence type="predicted"/>
<protein>
    <submittedName>
        <fullName evidence="1">Uncharacterized protein</fullName>
    </submittedName>
</protein>
<dbReference type="AlphaFoldDB" id="A0A645AMM2"/>
<reference evidence="1" key="1">
    <citation type="submission" date="2019-08" db="EMBL/GenBank/DDBJ databases">
        <authorList>
            <person name="Kucharzyk K."/>
            <person name="Murdoch R.W."/>
            <person name="Higgins S."/>
            <person name="Loffler F."/>
        </authorList>
    </citation>
    <scope>NUCLEOTIDE SEQUENCE</scope>
</reference>
<gene>
    <name evidence="1" type="ORF">SDC9_101177</name>
</gene>
<comment type="caution">
    <text evidence="1">The sequence shown here is derived from an EMBL/GenBank/DDBJ whole genome shotgun (WGS) entry which is preliminary data.</text>
</comment>